<feature type="region of interest" description="Disordered" evidence="1">
    <location>
        <begin position="1"/>
        <end position="35"/>
    </location>
</feature>
<dbReference type="EMBL" id="LR743599">
    <property type="protein sequence ID" value="CAA2630097.1"/>
    <property type="molecule type" value="Genomic_DNA"/>
</dbReference>
<accession>A0A7I8JGS2</accession>
<reference evidence="2 3" key="1">
    <citation type="submission" date="2019-12" db="EMBL/GenBank/DDBJ databases">
        <authorList>
            <person name="Scholz U."/>
            <person name="Mascher M."/>
            <person name="Fiebig A."/>
        </authorList>
    </citation>
    <scope>NUCLEOTIDE SEQUENCE</scope>
</reference>
<dbReference type="Proteomes" id="UP001189122">
    <property type="component" value="Unassembled WGS sequence"/>
</dbReference>
<gene>
    <name evidence="2" type="ORF">SI7747_12015735</name>
</gene>
<evidence type="ECO:0000313" key="2">
    <source>
        <dbReference type="EMBL" id="CAA2630097.1"/>
    </source>
</evidence>
<keyword evidence="3" id="KW-1185">Reference proteome</keyword>
<evidence type="ECO:0000313" key="3">
    <source>
        <dbReference type="Proteomes" id="UP001189122"/>
    </source>
</evidence>
<proteinExistence type="predicted"/>
<evidence type="ECO:0000256" key="1">
    <source>
        <dbReference type="SAM" id="MobiDB-lite"/>
    </source>
</evidence>
<dbReference type="EMBL" id="CACRZD030000012">
    <property type="protein sequence ID" value="CAA6669340.1"/>
    <property type="molecule type" value="Genomic_DNA"/>
</dbReference>
<name>A0A7I8JGS2_SPIIN</name>
<dbReference type="AlphaFoldDB" id="A0A7I8JGS2"/>
<sequence>MYREELVDGLAAGDELEKEDAEGVDVGSEGELPGHGVLGGAVAVGAHDPGGDVGLVPNGAELGQPEV</sequence>
<organism evidence="2">
    <name type="scientific">Spirodela intermedia</name>
    <name type="common">Intermediate duckweed</name>
    <dbReference type="NCBI Taxonomy" id="51605"/>
    <lineage>
        <taxon>Eukaryota</taxon>
        <taxon>Viridiplantae</taxon>
        <taxon>Streptophyta</taxon>
        <taxon>Embryophyta</taxon>
        <taxon>Tracheophyta</taxon>
        <taxon>Spermatophyta</taxon>
        <taxon>Magnoliopsida</taxon>
        <taxon>Liliopsida</taxon>
        <taxon>Araceae</taxon>
        <taxon>Lemnoideae</taxon>
        <taxon>Spirodela</taxon>
    </lineage>
</organism>
<feature type="compositionally biased region" description="Acidic residues" evidence="1">
    <location>
        <begin position="14"/>
        <end position="23"/>
    </location>
</feature>
<protein>
    <submittedName>
        <fullName evidence="2">Uncharacterized protein</fullName>
    </submittedName>
</protein>